<organism evidence="1 2">
    <name type="scientific">Tetragonisca angustula</name>
    <dbReference type="NCBI Taxonomy" id="166442"/>
    <lineage>
        <taxon>Eukaryota</taxon>
        <taxon>Metazoa</taxon>
        <taxon>Ecdysozoa</taxon>
        <taxon>Arthropoda</taxon>
        <taxon>Hexapoda</taxon>
        <taxon>Insecta</taxon>
        <taxon>Pterygota</taxon>
        <taxon>Neoptera</taxon>
        <taxon>Endopterygota</taxon>
        <taxon>Hymenoptera</taxon>
        <taxon>Apocrita</taxon>
        <taxon>Aculeata</taxon>
        <taxon>Apoidea</taxon>
        <taxon>Anthophila</taxon>
        <taxon>Apidae</taxon>
        <taxon>Tetragonisca</taxon>
    </lineage>
</organism>
<keyword evidence="2" id="KW-1185">Reference proteome</keyword>
<proteinExistence type="predicted"/>
<evidence type="ECO:0000313" key="2">
    <source>
        <dbReference type="Proteomes" id="UP001432146"/>
    </source>
</evidence>
<protein>
    <submittedName>
        <fullName evidence="1">Uncharacterized protein</fullName>
    </submittedName>
</protein>
<name>A0AAW0ZEI1_9HYME</name>
<dbReference type="AlphaFoldDB" id="A0AAW0ZEI1"/>
<reference evidence="1 2" key="1">
    <citation type="submission" date="2024-05" db="EMBL/GenBank/DDBJ databases">
        <title>The nuclear and mitochondrial genome assemblies of Tetragonisca angustula (Apidae: Meliponini), a tiny yet remarkable pollinator in the Neotropics.</title>
        <authorList>
            <person name="Ferrari R."/>
            <person name="Ricardo P.C."/>
            <person name="Dias F.C."/>
            <person name="Araujo N.S."/>
            <person name="Soares D.O."/>
            <person name="Zhou Q.-S."/>
            <person name="Zhu C.-D."/>
            <person name="Coutinho L."/>
            <person name="Airas M.C."/>
            <person name="Batista T.M."/>
        </authorList>
    </citation>
    <scope>NUCLEOTIDE SEQUENCE [LARGE SCALE GENOMIC DNA]</scope>
    <source>
        <strain evidence="1">ASF017062</strain>
        <tissue evidence="1">Abdomen</tissue>
    </source>
</reference>
<comment type="caution">
    <text evidence="1">The sequence shown here is derived from an EMBL/GenBank/DDBJ whole genome shotgun (WGS) entry which is preliminary data.</text>
</comment>
<accession>A0AAW0ZEI1</accession>
<sequence length="198" mass="22265">MGGQVGEDPRVRLTLQFGVQYSTMTRPRVSRFAGGLKLCRRARVSDDVAARVNLGFHSGRKLRFEKKDVDEETACQPSPCFKVECWTMLARWFETRLSNIGYRPGARKRGVLVIVTVIPSTNVAFDLSSRRYTTAVSSHSRQTGPYQRSVFLVAIHKRPSDSSSHESWMYRYTNTDSVGDETISVFSVHSLPLNANAS</sequence>
<gene>
    <name evidence="1" type="ORF">QLX08_009943</name>
</gene>
<dbReference type="EMBL" id="JAWNGG020000239">
    <property type="protein sequence ID" value="KAK9295874.1"/>
    <property type="molecule type" value="Genomic_DNA"/>
</dbReference>
<dbReference type="Proteomes" id="UP001432146">
    <property type="component" value="Unassembled WGS sequence"/>
</dbReference>
<evidence type="ECO:0000313" key="1">
    <source>
        <dbReference type="EMBL" id="KAK9295874.1"/>
    </source>
</evidence>